<dbReference type="OrthoDB" id="7789829at2759"/>
<keyword evidence="1 2" id="KW-0193">Cuticle</keyword>
<dbReference type="EMBL" id="JADBJN010000002">
    <property type="protein sequence ID" value="KAG5676660.1"/>
    <property type="molecule type" value="Genomic_DNA"/>
</dbReference>
<accession>A0A9J6C3A7</accession>
<dbReference type="PROSITE" id="PS00233">
    <property type="entry name" value="CHIT_BIND_RR_1"/>
    <property type="match status" value="1"/>
</dbReference>
<keyword evidence="5" id="KW-1185">Reference proteome</keyword>
<dbReference type="InterPro" id="IPR031311">
    <property type="entry name" value="CHIT_BIND_RR_consensus"/>
</dbReference>
<organism evidence="4 5">
    <name type="scientific">Polypedilum vanderplanki</name>
    <name type="common">Sleeping chironomid midge</name>
    <dbReference type="NCBI Taxonomy" id="319348"/>
    <lineage>
        <taxon>Eukaryota</taxon>
        <taxon>Metazoa</taxon>
        <taxon>Ecdysozoa</taxon>
        <taxon>Arthropoda</taxon>
        <taxon>Hexapoda</taxon>
        <taxon>Insecta</taxon>
        <taxon>Pterygota</taxon>
        <taxon>Neoptera</taxon>
        <taxon>Endopterygota</taxon>
        <taxon>Diptera</taxon>
        <taxon>Nematocera</taxon>
        <taxon>Chironomoidea</taxon>
        <taxon>Chironomidae</taxon>
        <taxon>Chironominae</taxon>
        <taxon>Polypedilum</taxon>
        <taxon>Polypedilum</taxon>
    </lineage>
</organism>
<dbReference type="GO" id="GO:0005615">
    <property type="term" value="C:extracellular space"/>
    <property type="evidence" value="ECO:0007669"/>
    <property type="project" value="TreeGrafter"/>
</dbReference>
<dbReference type="InterPro" id="IPR051217">
    <property type="entry name" value="Insect_Cuticle_Struc_Prot"/>
</dbReference>
<evidence type="ECO:0000256" key="2">
    <source>
        <dbReference type="PROSITE-ProRule" id="PRU00497"/>
    </source>
</evidence>
<evidence type="ECO:0000313" key="5">
    <source>
        <dbReference type="Proteomes" id="UP001107558"/>
    </source>
</evidence>
<evidence type="ECO:0000256" key="3">
    <source>
        <dbReference type="SAM" id="SignalP"/>
    </source>
</evidence>
<gene>
    <name evidence="4" type="ORF">PVAND_006478</name>
</gene>
<keyword evidence="3" id="KW-0732">Signal</keyword>
<dbReference type="PRINTS" id="PR00947">
    <property type="entry name" value="CUTICLE"/>
</dbReference>
<dbReference type="PANTHER" id="PTHR12236:SF46">
    <property type="entry name" value="CUTICULAR PROTEIN 30B-RELATED"/>
    <property type="match status" value="1"/>
</dbReference>
<dbReference type="PROSITE" id="PS51155">
    <property type="entry name" value="CHIT_BIND_RR_2"/>
    <property type="match status" value="1"/>
</dbReference>
<dbReference type="PANTHER" id="PTHR12236">
    <property type="entry name" value="STRUCTURAL CONTITUENT OF CUTICLE"/>
    <property type="match status" value="1"/>
</dbReference>
<evidence type="ECO:0000256" key="1">
    <source>
        <dbReference type="ARBA" id="ARBA00022460"/>
    </source>
</evidence>
<dbReference type="GO" id="GO:0031012">
    <property type="term" value="C:extracellular matrix"/>
    <property type="evidence" value="ECO:0007669"/>
    <property type="project" value="TreeGrafter"/>
</dbReference>
<dbReference type="Pfam" id="PF00379">
    <property type="entry name" value="Chitin_bind_4"/>
    <property type="match status" value="1"/>
</dbReference>
<feature type="signal peptide" evidence="3">
    <location>
        <begin position="1"/>
        <end position="17"/>
    </location>
</feature>
<protein>
    <recommendedName>
        <fullName evidence="6">Cuticle protein</fullName>
    </recommendedName>
</protein>
<evidence type="ECO:0000313" key="4">
    <source>
        <dbReference type="EMBL" id="KAG5676660.1"/>
    </source>
</evidence>
<feature type="chain" id="PRO_5039892040" description="Cuticle protein" evidence="3">
    <location>
        <begin position="18"/>
        <end position="195"/>
    </location>
</feature>
<evidence type="ECO:0008006" key="6">
    <source>
        <dbReference type="Google" id="ProtNLM"/>
    </source>
</evidence>
<comment type="caution">
    <text evidence="4">The sequence shown here is derived from an EMBL/GenBank/DDBJ whole genome shotgun (WGS) entry which is preliminary data.</text>
</comment>
<dbReference type="Proteomes" id="UP001107558">
    <property type="component" value="Chromosome 2"/>
</dbReference>
<reference evidence="4" key="1">
    <citation type="submission" date="2021-03" db="EMBL/GenBank/DDBJ databases">
        <title>Chromosome level genome of the anhydrobiotic midge Polypedilum vanderplanki.</title>
        <authorList>
            <person name="Yoshida Y."/>
            <person name="Kikawada T."/>
            <person name="Gusev O."/>
        </authorList>
    </citation>
    <scope>NUCLEOTIDE SEQUENCE</scope>
    <source>
        <strain evidence="4">NIAS01</strain>
        <tissue evidence="4">Whole body or cell culture</tissue>
    </source>
</reference>
<name>A0A9J6C3A7_POLVA</name>
<dbReference type="AlphaFoldDB" id="A0A9J6C3A7"/>
<dbReference type="InterPro" id="IPR000618">
    <property type="entry name" value="Insect_cuticle"/>
</dbReference>
<dbReference type="GO" id="GO:0042302">
    <property type="term" value="F:structural constituent of cuticle"/>
    <property type="evidence" value="ECO:0007669"/>
    <property type="project" value="UniProtKB-UniRule"/>
</dbReference>
<sequence>MASKFIVLFALVAAASALPQHYYEQPALIKSYQPAVVKKIAYDHHEHEEPANYDFKYSVHDDHTGDVKEHHETAQNGAVEGYYTLIDADGYRRVVHYTANHEQGFIAKVEREPIQGQQKIAQPVVAKVVAPVVQKVAVAAPQYYSPAPVVQKYVAPVQKYVVPVEKYVAAPAHKYDAHDFSSSVSFHGPSADYSY</sequence>
<proteinExistence type="predicted"/>